<dbReference type="Pfam" id="PF23960">
    <property type="entry name" value="DUF7289"/>
    <property type="match status" value="1"/>
</dbReference>
<protein>
    <submittedName>
        <fullName evidence="2">Uncharacterized protein</fullName>
    </submittedName>
</protein>
<dbReference type="Proteomes" id="UP000273828">
    <property type="component" value="Unassembled WGS sequence"/>
</dbReference>
<keyword evidence="3" id="KW-1185">Reference proteome</keyword>
<gene>
    <name evidence="2" type="ORF">EA462_09940</name>
</gene>
<reference evidence="2 3" key="1">
    <citation type="submission" date="2018-10" db="EMBL/GenBank/DDBJ databases">
        <title>Natrarchaeobius chitinivorans gen. nov., sp. nov., and Natrarchaeobius haloalkaliphilus sp. nov., alkaliphilic, chitin-utilizing haloarchaea from hypersaline alkaline lakes.</title>
        <authorList>
            <person name="Sorokin D.Y."/>
            <person name="Elcheninov A.G."/>
            <person name="Kostrikina N.A."/>
            <person name="Bale N.J."/>
            <person name="Sinninghe Damste J.S."/>
            <person name="Khijniak T.V."/>
            <person name="Kublanov I.V."/>
            <person name="Toshchakov S.V."/>
        </authorList>
    </citation>
    <scope>NUCLEOTIDE SEQUENCE [LARGE SCALE GENOMIC DNA]</scope>
    <source>
        <strain evidence="2 3">AArcht-Sl</strain>
    </source>
</reference>
<keyword evidence="1" id="KW-0812">Transmembrane</keyword>
<keyword evidence="1" id="KW-0472">Membrane</keyword>
<accession>A0A3N6NZC8</accession>
<keyword evidence="1" id="KW-1133">Transmembrane helix</keyword>
<evidence type="ECO:0000256" key="1">
    <source>
        <dbReference type="SAM" id="Phobius"/>
    </source>
</evidence>
<dbReference type="RefSeq" id="WP_124178394.1">
    <property type="nucleotide sequence ID" value="NZ_REFY01000003.1"/>
</dbReference>
<dbReference type="AlphaFoldDB" id="A0A3N6NZC8"/>
<name>A0A3N6NZC8_9EURY</name>
<sequence length="262" mass="28799">MIGSRPTRARWSDRRGITEVLSFVLVFAIVFLSVLLVGVGGFGAISEYQEHERLASAQLAIETFAENGNDLARSDGVTDRTGALGLQTGTVSPGERGTTLNVTVFDDDGDAWNWSEDYPDEDLGAFAYRTGSEAIVYEGGGVFRTGGDGSSAVVSDPMITCRENVAVITLVKLTHDDRTIQSDQRLTFALEQDRANTTRAYYDEAENVTIEIEGGPSSGGWEMFFENEERWTFDEDDERWACASDRVSIDVVEIGIDYSELE</sequence>
<dbReference type="OrthoDB" id="118051at2157"/>
<organism evidence="2 3">
    <name type="scientific">Natrarchaeobius halalkaliphilus</name>
    <dbReference type="NCBI Taxonomy" id="1679091"/>
    <lineage>
        <taxon>Archaea</taxon>
        <taxon>Methanobacteriati</taxon>
        <taxon>Methanobacteriota</taxon>
        <taxon>Stenosarchaea group</taxon>
        <taxon>Halobacteria</taxon>
        <taxon>Halobacteriales</taxon>
        <taxon>Natrialbaceae</taxon>
        <taxon>Natrarchaeobius</taxon>
    </lineage>
</organism>
<evidence type="ECO:0000313" key="3">
    <source>
        <dbReference type="Proteomes" id="UP000273828"/>
    </source>
</evidence>
<comment type="caution">
    <text evidence="2">The sequence shown here is derived from an EMBL/GenBank/DDBJ whole genome shotgun (WGS) entry which is preliminary data.</text>
</comment>
<dbReference type="EMBL" id="REFY01000003">
    <property type="protein sequence ID" value="RQG90289.1"/>
    <property type="molecule type" value="Genomic_DNA"/>
</dbReference>
<evidence type="ECO:0000313" key="2">
    <source>
        <dbReference type="EMBL" id="RQG90289.1"/>
    </source>
</evidence>
<proteinExistence type="predicted"/>
<feature type="transmembrane region" description="Helical" evidence="1">
    <location>
        <begin position="20"/>
        <end position="45"/>
    </location>
</feature>
<dbReference type="InterPro" id="IPR055713">
    <property type="entry name" value="DUF7289"/>
</dbReference>